<organism evidence="2 3">
    <name type="scientific">Ferrimonas balearica (strain DSM 9799 / CCM 4581 / KCTC 23876 / PAT)</name>
    <dbReference type="NCBI Taxonomy" id="550540"/>
    <lineage>
        <taxon>Bacteria</taxon>
        <taxon>Pseudomonadati</taxon>
        <taxon>Pseudomonadota</taxon>
        <taxon>Gammaproteobacteria</taxon>
        <taxon>Alteromonadales</taxon>
        <taxon>Ferrimonadaceae</taxon>
        <taxon>Ferrimonas</taxon>
    </lineage>
</organism>
<accession>E1SR98</accession>
<keyword evidence="1" id="KW-0812">Transmembrane</keyword>
<dbReference type="Proteomes" id="UP000006683">
    <property type="component" value="Chromosome"/>
</dbReference>
<evidence type="ECO:0000256" key="1">
    <source>
        <dbReference type="SAM" id="Phobius"/>
    </source>
</evidence>
<proteinExistence type="predicted"/>
<reference evidence="2 3" key="1">
    <citation type="journal article" date="2010" name="Stand. Genomic Sci.">
        <title>Complete genome sequence of Ferrimonas balearica type strain (PAT).</title>
        <authorList>
            <person name="Nolan M."/>
            <person name="Sikorski J."/>
            <person name="Davenport K."/>
            <person name="Lucas S."/>
            <person name="Glavina Del Rio T."/>
            <person name="Tice H."/>
            <person name="Cheng J."/>
            <person name="Goodwin L."/>
            <person name="Pitluck S."/>
            <person name="Liolios K."/>
            <person name="Ivanova N."/>
            <person name="Mavromatis K."/>
            <person name="Ovchinnikova G."/>
            <person name="Pati A."/>
            <person name="Chen A."/>
            <person name="Palaniappan K."/>
            <person name="Land M."/>
            <person name="Hauser L."/>
            <person name="Chang Y."/>
            <person name="Jeffries C."/>
            <person name="Tapia R."/>
            <person name="Brettin T."/>
            <person name="Detter J."/>
            <person name="Han C."/>
            <person name="Yasawong M."/>
            <person name="Rohde M."/>
            <person name="Tindall B."/>
            <person name="Goker M."/>
            <person name="Woyke T."/>
            <person name="Bristow J."/>
            <person name="Eisen J."/>
            <person name="Markowitz V."/>
            <person name="Hugenholtz P."/>
            <person name="Kyrpides N."/>
            <person name="Klenk H."/>
            <person name="Lapidus A."/>
        </authorList>
    </citation>
    <scope>NUCLEOTIDE SEQUENCE [LARGE SCALE GENOMIC DNA]</scope>
    <source>
        <strain evidence="3">DSM 9799 / CCM 4581 / KCTC 23876 / PAT</strain>
    </source>
</reference>
<dbReference type="STRING" id="550540.Fbal_0651"/>
<keyword evidence="3" id="KW-1185">Reference proteome</keyword>
<dbReference type="RefSeq" id="WP_013344169.1">
    <property type="nucleotide sequence ID" value="NC_014541.1"/>
</dbReference>
<dbReference type="HOGENOM" id="CLU_1546558_0_0_6"/>
<dbReference type="AlphaFoldDB" id="E1SR98"/>
<dbReference type="GeneID" id="67180893"/>
<evidence type="ECO:0000313" key="3">
    <source>
        <dbReference type="Proteomes" id="UP000006683"/>
    </source>
</evidence>
<gene>
    <name evidence="2" type="ordered locus">Fbal_0651</name>
</gene>
<protein>
    <submittedName>
        <fullName evidence="2">Uncharacterized protein</fullName>
    </submittedName>
</protein>
<name>E1SR98_FERBD</name>
<keyword evidence="1" id="KW-1133">Transmembrane helix</keyword>
<dbReference type="OrthoDB" id="6398666at2"/>
<sequence length="169" mass="19537">MTERLSPKWLWALPPLILIPLLAVHFWPRGDNTWLLNCHNELYDTRRSDQLQHYMIADFVLYGSAARIYYRYFTTEGKPVANIIMQGKRLSREDDHFPLAMSTVKHERLGPPDALPAHFNQLVNFSDRNLANDGVHNTSIEVLQHDPDSQSMVVRFLPSQAVCSCVYSR</sequence>
<evidence type="ECO:0000313" key="2">
    <source>
        <dbReference type="EMBL" id="ADN74863.1"/>
    </source>
</evidence>
<keyword evidence="1" id="KW-0472">Membrane</keyword>
<dbReference type="EMBL" id="CP002209">
    <property type="protein sequence ID" value="ADN74863.1"/>
    <property type="molecule type" value="Genomic_DNA"/>
</dbReference>
<dbReference type="KEGG" id="fbl:Fbal_0651"/>
<feature type="transmembrane region" description="Helical" evidence="1">
    <location>
        <begin position="9"/>
        <end position="27"/>
    </location>
</feature>